<comment type="caution">
    <text evidence="4">The sequence shown here is derived from an EMBL/GenBank/DDBJ whole genome shotgun (WGS) entry which is preliminary data.</text>
</comment>
<evidence type="ECO:0000256" key="1">
    <source>
        <dbReference type="ARBA" id="ARBA00023186"/>
    </source>
</evidence>
<feature type="region of interest" description="Disordered" evidence="2">
    <location>
        <begin position="70"/>
        <end position="96"/>
    </location>
</feature>
<dbReference type="InterPro" id="IPR051339">
    <property type="entry name" value="DnaJ_subfamily_B"/>
</dbReference>
<keyword evidence="1" id="KW-0143">Chaperone</keyword>
<dbReference type="PROSITE" id="PS50076">
    <property type="entry name" value="DNAJ_2"/>
    <property type="match status" value="1"/>
</dbReference>
<dbReference type="Proteomes" id="UP000886523">
    <property type="component" value="Unassembled WGS sequence"/>
</dbReference>
<dbReference type="EMBL" id="MU129030">
    <property type="protein sequence ID" value="KAF9509684.1"/>
    <property type="molecule type" value="Genomic_DNA"/>
</dbReference>
<evidence type="ECO:0000259" key="3">
    <source>
        <dbReference type="PROSITE" id="PS50076"/>
    </source>
</evidence>
<dbReference type="GO" id="GO:0051087">
    <property type="term" value="F:protein-folding chaperone binding"/>
    <property type="evidence" value="ECO:0007669"/>
    <property type="project" value="TreeGrafter"/>
</dbReference>
<evidence type="ECO:0000256" key="2">
    <source>
        <dbReference type="SAM" id="MobiDB-lite"/>
    </source>
</evidence>
<dbReference type="GO" id="GO:0006457">
    <property type="term" value="P:protein folding"/>
    <property type="evidence" value="ECO:0007669"/>
    <property type="project" value="InterPro"/>
</dbReference>
<feature type="compositionally biased region" description="Low complexity" evidence="2">
    <location>
        <begin position="176"/>
        <end position="188"/>
    </location>
</feature>
<dbReference type="PROSITE" id="PS00636">
    <property type="entry name" value="DNAJ_1"/>
    <property type="match status" value="1"/>
</dbReference>
<dbReference type="AlphaFoldDB" id="A0A9P6AQA0"/>
<sequence>MGKDYYKILEIPKSASDDEIKKAYKKQALKWHPDRNSGNAKAGERFKEIGEAYEALSDPNKRAIYDQLGEEGLKNGGGPPPPGFGTGAGGSGFSSSGFSGGFPSGTSYTFSSSGPSGMRGGFRPSDPNDIFSEFFRSFGGMGAGMGAGPHPFGASGNPFSGMDFMDIDDAPGSTFGSSFSNTTFGTRGARPRPARSSSFDSRHRSTNAPSSTDSPKPPDIIRPLPVTLEDLYKGTTKRLKISKRMLDGSTQDKIQDIEIKPGYKEGTKIRFGGAGNERDDGHDPQDIVFVVEEKPHSVFTREGDNLVMAFRLPLVEALTRAGSLQSIKLIDGRTISVNLPAPIVKPGSETKVPGAGWLVRKDGILKGKGDLIIRWQIDFPERLTPSQKEGIRNILQP</sequence>
<evidence type="ECO:0000313" key="5">
    <source>
        <dbReference type="Proteomes" id="UP000886523"/>
    </source>
</evidence>
<accession>A0A9P6AQA0</accession>
<dbReference type="InterPro" id="IPR008971">
    <property type="entry name" value="HSP40/DnaJ_pept-bd"/>
</dbReference>
<dbReference type="OrthoDB" id="10250354at2759"/>
<dbReference type="CDD" id="cd10747">
    <property type="entry name" value="DnaJ_C"/>
    <property type="match status" value="1"/>
</dbReference>
<dbReference type="InterPro" id="IPR018253">
    <property type="entry name" value="DnaJ_domain_CS"/>
</dbReference>
<dbReference type="FunFam" id="2.60.260.20:FF:000015">
    <property type="entry name" value="Heat shock protein 40"/>
    <property type="match status" value="1"/>
</dbReference>
<dbReference type="Pfam" id="PF01556">
    <property type="entry name" value="DnaJ_C"/>
    <property type="match status" value="1"/>
</dbReference>
<proteinExistence type="predicted"/>
<dbReference type="InterPro" id="IPR002939">
    <property type="entry name" value="DnaJ_C"/>
</dbReference>
<dbReference type="PRINTS" id="PR00625">
    <property type="entry name" value="JDOMAIN"/>
</dbReference>
<dbReference type="CDD" id="cd06257">
    <property type="entry name" value="DnaJ"/>
    <property type="match status" value="1"/>
</dbReference>
<dbReference type="SUPFAM" id="SSF49493">
    <property type="entry name" value="HSP40/DnaJ peptide-binding domain"/>
    <property type="match status" value="2"/>
</dbReference>
<name>A0A9P6AQA0_9AGAM</name>
<dbReference type="SMART" id="SM00271">
    <property type="entry name" value="DnaJ"/>
    <property type="match status" value="1"/>
</dbReference>
<protein>
    <recommendedName>
        <fullName evidence="3">J domain-containing protein</fullName>
    </recommendedName>
</protein>
<dbReference type="InterPro" id="IPR036869">
    <property type="entry name" value="J_dom_sf"/>
</dbReference>
<dbReference type="PANTHER" id="PTHR24078">
    <property type="entry name" value="DNAJ HOMOLOG SUBFAMILY C MEMBER"/>
    <property type="match status" value="1"/>
</dbReference>
<dbReference type="Gene3D" id="2.60.260.20">
    <property type="entry name" value="Urease metallochaperone UreE, N-terminal domain"/>
    <property type="match status" value="2"/>
</dbReference>
<dbReference type="SUPFAM" id="SSF46565">
    <property type="entry name" value="Chaperone J-domain"/>
    <property type="match status" value="1"/>
</dbReference>
<gene>
    <name evidence="4" type="ORF">BS47DRAFT_134834</name>
</gene>
<dbReference type="PANTHER" id="PTHR24078:SF553">
    <property type="entry name" value="DNAJ HOMOLOG SUBFAMILY B MEMBER 5"/>
    <property type="match status" value="1"/>
</dbReference>
<dbReference type="GO" id="GO:0051082">
    <property type="term" value="F:unfolded protein binding"/>
    <property type="evidence" value="ECO:0007669"/>
    <property type="project" value="InterPro"/>
</dbReference>
<dbReference type="GO" id="GO:0006413">
    <property type="term" value="P:translational initiation"/>
    <property type="evidence" value="ECO:0007669"/>
    <property type="project" value="TreeGrafter"/>
</dbReference>
<dbReference type="Pfam" id="PF00226">
    <property type="entry name" value="DnaJ"/>
    <property type="match status" value="1"/>
</dbReference>
<feature type="compositionally biased region" description="Gly residues" evidence="2">
    <location>
        <begin position="84"/>
        <end position="96"/>
    </location>
</feature>
<dbReference type="Gene3D" id="1.10.287.110">
    <property type="entry name" value="DnaJ domain"/>
    <property type="match status" value="1"/>
</dbReference>
<feature type="domain" description="J" evidence="3">
    <location>
        <begin position="4"/>
        <end position="69"/>
    </location>
</feature>
<organism evidence="4 5">
    <name type="scientific">Hydnum rufescens UP504</name>
    <dbReference type="NCBI Taxonomy" id="1448309"/>
    <lineage>
        <taxon>Eukaryota</taxon>
        <taxon>Fungi</taxon>
        <taxon>Dikarya</taxon>
        <taxon>Basidiomycota</taxon>
        <taxon>Agaricomycotina</taxon>
        <taxon>Agaricomycetes</taxon>
        <taxon>Cantharellales</taxon>
        <taxon>Hydnaceae</taxon>
        <taxon>Hydnum</taxon>
    </lineage>
</organism>
<evidence type="ECO:0000313" key="4">
    <source>
        <dbReference type="EMBL" id="KAF9509684.1"/>
    </source>
</evidence>
<keyword evidence="5" id="KW-1185">Reference proteome</keyword>
<dbReference type="GO" id="GO:0005829">
    <property type="term" value="C:cytosol"/>
    <property type="evidence" value="ECO:0007669"/>
    <property type="project" value="TreeGrafter"/>
</dbReference>
<reference evidence="4" key="1">
    <citation type="journal article" date="2020" name="Nat. Commun.">
        <title>Large-scale genome sequencing of mycorrhizal fungi provides insights into the early evolution of symbiotic traits.</title>
        <authorList>
            <person name="Miyauchi S."/>
            <person name="Kiss E."/>
            <person name="Kuo A."/>
            <person name="Drula E."/>
            <person name="Kohler A."/>
            <person name="Sanchez-Garcia M."/>
            <person name="Morin E."/>
            <person name="Andreopoulos B."/>
            <person name="Barry K.W."/>
            <person name="Bonito G."/>
            <person name="Buee M."/>
            <person name="Carver A."/>
            <person name="Chen C."/>
            <person name="Cichocki N."/>
            <person name="Clum A."/>
            <person name="Culley D."/>
            <person name="Crous P.W."/>
            <person name="Fauchery L."/>
            <person name="Girlanda M."/>
            <person name="Hayes R.D."/>
            <person name="Keri Z."/>
            <person name="LaButti K."/>
            <person name="Lipzen A."/>
            <person name="Lombard V."/>
            <person name="Magnuson J."/>
            <person name="Maillard F."/>
            <person name="Murat C."/>
            <person name="Nolan M."/>
            <person name="Ohm R.A."/>
            <person name="Pangilinan J."/>
            <person name="Pereira M.F."/>
            <person name="Perotto S."/>
            <person name="Peter M."/>
            <person name="Pfister S."/>
            <person name="Riley R."/>
            <person name="Sitrit Y."/>
            <person name="Stielow J.B."/>
            <person name="Szollosi G."/>
            <person name="Zifcakova L."/>
            <person name="Stursova M."/>
            <person name="Spatafora J.W."/>
            <person name="Tedersoo L."/>
            <person name="Vaario L.M."/>
            <person name="Yamada A."/>
            <person name="Yan M."/>
            <person name="Wang P."/>
            <person name="Xu J."/>
            <person name="Bruns T."/>
            <person name="Baldrian P."/>
            <person name="Vilgalys R."/>
            <person name="Dunand C."/>
            <person name="Henrissat B."/>
            <person name="Grigoriev I.V."/>
            <person name="Hibbett D."/>
            <person name="Nagy L.G."/>
            <person name="Martin F.M."/>
        </authorList>
    </citation>
    <scope>NUCLEOTIDE SEQUENCE</scope>
    <source>
        <strain evidence="4">UP504</strain>
    </source>
</reference>
<dbReference type="InterPro" id="IPR001623">
    <property type="entry name" value="DnaJ_domain"/>
</dbReference>
<feature type="region of interest" description="Disordered" evidence="2">
    <location>
        <begin position="176"/>
        <end position="223"/>
    </location>
</feature>